<dbReference type="Proteomes" id="UP000783871">
    <property type="component" value="Unassembled WGS sequence"/>
</dbReference>
<dbReference type="Pfam" id="PF05719">
    <property type="entry name" value="GPP34"/>
    <property type="match status" value="1"/>
</dbReference>
<dbReference type="Gene3D" id="1.10.3630.10">
    <property type="entry name" value="yeast vps74-n-term truncation variant domain like"/>
    <property type="match status" value="1"/>
</dbReference>
<evidence type="ECO:0000256" key="1">
    <source>
        <dbReference type="ARBA" id="ARBA00004255"/>
    </source>
</evidence>
<comment type="subcellular location">
    <subcellularLocation>
        <location evidence="1">Golgi apparatus membrane</location>
        <topology evidence="1">Peripheral membrane protein</topology>
        <orientation evidence="1">Cytoplasmic side</orientation>
    </subcellularLocation>
</comment>
<dbReference type="InterPro" id="IPR038261">
    <property type="entry name" value="GPP34-like_sf"/>
</dbReference>
<reference evidence="5 6" key="1">
    <citation type="submission" date="2020-03" db="EMBL/GenBank/DDBJ databases">
        <title>WGS of actinomycetes isolated from Thailand.</title>
        <authorList>
            <person name="Thawai C."/>
        </authorList>
    </citation>
    <scope>NUCLEOTIDE SEQUENCE [LARGE SCALE GENOMIC DNA]</scope>
    <source>
        <strain evidence="5 6">HSS6-12</strain>
    </source>
</reference>
<proteinExistence type="predicted"/>
<sequence>MLADDFFRLAHDDVTGRPRLRPKAVGIGCAAALLTELVNTRHITVADNRVTVVNKQPPADSLAHVVLDQLIAEAGREHNVRTWLAFLAGQAPEQVAHRLLRAGHVRMEAVRRLGRQTGVLYVPLDMNVAARPWALLSHSLRRHDPLDYESLCLAGLALATGLDAFLLDGAPAATFDYLRQAVGTLCPPMRELLFHTHAAIGDAVLAHRT</sequence>
<keyword evidence="4" id="KW-0472">Membrane</keyword>
<dbReference type="EMBL" id="JAATEO010000060">
    <property type="protein sequence ID" value="NJP35819.1"/>
    <property type="molecule type" value="Genomic_DNA"/>
</dbReference>
<evidence type="ECO:0000313" key="5">
    <source>
        <dbReference type="EMBL" id="NJP35819.1"/>
    </source>
</evidence>
<evidence type="ECO:0000256" key="2">
    <source>
        <dbReference type="ARBA" id="ARBA00023034"/>
    </source>
</evidence>
<name>A0ABX0ZFU4_9ACTN</name>
<keyword evidence="6" id="KW-1185">Reference proteome</keyword>
<evidence type="ECO:0000313" key="6">
    <source>
        <dbReference type="Proteomes" id="UP000783871"/>
    </source>
</evidence>
<accession>A0ABX0ZFU4</accession>
<dbReference type="InterPro" id="IPR008628">
    <property type="entry name" value="GPP34-like"/>
</dbReference>
<protein>
    <submittedName>
        <fullName evidence="5">GPP34 family phosphoprotein</fullName>
    </submittedName>
</protein>
<gene>
    <name evidence="5" type="ORF">HCJ94_28615</name>
</gene>
<dbReference type="RefSeq" id="WP_168004126.1">
    <property type="nucleotide sequence ID" value="NZ_JAATEO010000060.1"/>
</dbReference>
<keyword evidence="2" id="KW-0333">Golgi apparatus</keyword>
<keyword evidence="3" id="KW-0446">Lipid-binding</keyword>
<organism evidence="5 6">
    <name type="scientific">Micromonospora thermarum</name>
    <dbReference type="NCBI Taxonomy" id="2720024"/>
    <lineage>
        <taxon>Bacteria</taxon>
        <taxon>Bacillati</taxon>
        <taxon>Actinomycetota</taxon>
        <taxon>Actinomycetes</taxon>
        <taxon>Micromonosporales</taxon>
        <taxon>Micromonosporaceae</taxon>
        <taxon>Micromonospora</taxon>
    </lineage>
</organism>
<evidence type="ECO:0000256" key="3">
    <source>
        <dbReference type="ARBA" id="ARBA00023121"/>
    </source>
</evidence>
<comment type="caution">
    <text evidence="5">The sequence shown here is derived from an EMBL/GenBank/DDBJ whole genome shotgun (WGS) entry which is preliminary data.</text>
</comment>
<evidence type="ECO:0000256" key="4">
    <source>
        <dbReference type="ARBA" id="ARBA00023136"/>
    </source>
</evidence>